<evidence type="ECO:0000256" key="13">
    <source>
        <dbReference type="NCBIfam" id="TIGR00435"/>
    </source>
</evidence>
<dbReference type="EMBL" id="JXYS01000025">
    <property type="protein sequence ID" value="KJF18086.1"/>
    <property type="molecule type" value="Genomic_DNA"/>
</dbReference>
<comment type="caution">
    <text evidence="15">The sequence shown here is derived from an EMBL/GenBank/DDBJ whole genome shotgun (WGS) entry which is preliminary data.</text>
</comment>
<evidence type="ECO:0000313" key="16">
    <source>
        <dbReference type="Proteomes" id="UP000032360"/>
    </source>
</evidence>
<comment type="cofactor">
    <cofactor evidence="1">
        <name>Zn(2+)</name>
        <dbReference type="ChEBI" id="CHEBI:29105"/>
    </cofactor>
</comment>
<gene>
    <name evidence="15" type="primary">mshC</name>
    <name evidence="15" type="ORF">AXFE_09870</name>
</gene>
<comment type="subunit">
    <text evidence="2">Monomer.</text>
</comment>
<dbReference type="GO" id="GO:0004817">
    <property type="term" value="F:cysteine-tRNA ligase activity"/>
    <property type="evidence" value="ECO:0007669"/>
    <property type="project" value="UniProtKB-UniRule"/>
</dbReference>
<dbReference type="PATRIC" id="fig|1280514.3.peg.1303"/>
<keyword evidence="9" id="KW-0067">ATP-binding</keyword>
<evidence type="ECO:0000313" key="15">
    <source>
        <dbReference type="EMBL" id="KJF18086.1"/>
    </source>
</evidence>
<dbReference type="SUPFAM" id="SSF52374">
    <property type="entry name" value="Nucleotidylyl transferase"/>
    <property type="match status" value="1"/>
</dbReference>
<dbReference type="GO" id="GO:0005524">
    <property type="term" value="F:ATP binding"/>
    <property type="evidence" value="ECO:0007669"/>
    <property type="project" value="UniProtKB-KW"/>
</dbReference>
<dbReference type="EC" id="6.1.1.16" evidence="3 13"/>
<dbReference type="InterPro" id="IPR015803">
    <property type="entry name" value="Cys-tRNA-ligase"/>
</dbReference>
<evidence type="ECO:0000256" key="8">
    <source>
        <dbReference type="ARBA" id="ARBA00022833"/>
    </source>
</evidence>
<dbReference type="AlphaFoldDB" id="A0A0D8HLV6"/>
<dbReference type="GO" id="GO:0046872">
    <property type="term" value="F:metal ion binding"/>
    <property type="evidence" value="ECO:0007669"/>
    <property type="project" value="UniProtKB-KW"/>
</dbReference>
<feature type="domain" description="tRNA synthetases class I catalytic" evidence="14">
    <location>
        <begin position="18"/>
        <end position="315"/>
    </location>
</feature>
<keyword evidence="16" id="KW-1185">Reference proteome</keyword>
<dbReference type="Pfam" id="PF01406">
    <property type="entry name" value="tRNA-synt_1e"/>
    <property type="match status" value="1"/>
</dbReference>
<dbReference type="Gene3D" id="1.20.120.640">
    <property type="entry name" value="Anticodon-binding domain of a subclass of class I aminoacyl-tRNA synthetases"/>
    <property type="match status" value="1"/>
</dbReference>
<evidence type="ECO:0000256" key="10">
    <source>
        <dbReference type="ARBA" id="ARBA00022917"/>
    </source>
</evidence>
<dbReference type="InterPro" id="IPR032678">
    <property type="entry name" value="tRNA-synt_1_cat_dom"/>
</dbReference>
<keyword evidence="6" id="KW-0479">Metal-binding</keyword>
<dbReference type="GO" id="GO:0005829">
    <property type="term" value="C:cytosol"/>
    <property type="evidence" value="ECO:0007669"/>
    <property type="project" value="TreeGrafter"/>
</dbReference>
<sequence>MKLFDSATQKMKTISPSGDQVTMYSCGITPYDASHLGHAAVFLSFDLLSRALMQEGYKVKWVRNITDVDDSILGKARSLGVHYLDLAASEIARFDRDVTALGLLAPQVEPRATSAISDILLMIQRIIDAGYGYQSGGAVYFDQSKYADFGEISHLDRKEMLAIASERGGNVEDPNKKDPLDFVLWQPSLEDEPFWDSRFGPGRPGWHIECSALAMRELGVDKIDIHGGGYDLLFPHHECEAAQSKVVTGHDFVDVWMHVGMVYLGGEKMSKSLGNLVFIGDLLADYDAGIVRASLMENHYRSHWEWNEEMLKHATERINLWRSVTSAKVDNGVSIEVCTALANDLDAPSALAIIDDAARANFDVTRAAALLGIVL</sequence>
<evidence type="ECO:0000256" key="6">
    <source>
        <dbReference type="ARBA" id="ARBA00022723"/>
    </source>
</evidence>
<keyword evidence="5 15" id="KW-0436">Ligase</keyword>
<evidence type="ECO:0000256" key="11">
    <source>
        <dbReference type="ARBA" id="ARBA00023146"/>
    </source>
</evidence>
<keyword evidence="10" id="KW-0648">Protein biosynthesis</keyword>
<dbReference type="STRING" id="1280514.AXFE_09870"/>
<proteinExistence type="predicted"/>
<evidence type="ECO:0000259" key="14">
    <source>
        <dbReference type="Pfam" id="PF01406"/>
    </source>
</evidence>
<dbReference type="InterPro" id="IPR014729">
    <property type="entry name" value="Rossmann-like_a/b/a_fold"/>
</dbReference>
<dbReference type="OrthoDB" id="9815130at2"/>
<evidence type="ECO:0000256" key="5">
    <source>
        <dbReference type="ARBA" id="ARBA00022598"/>
    </source>
</evidence>
<dbReference type="NCBIfam" id="TIGR00435">
    <property type="entry name" value="cysS"/>
    <property type="match status" value="1"/>
</dbReference>
<reference evidence="15 16" key="1">
    <citation type="submission" date="2015-01" db="EMBL/GenBank/DDBJ databases">
        <title>Draft genome of the acidophilic iron oxidizer Acidithrix ferrooxidans strain Py-F3.</title>
        <authorList>
            <person name="Poehlein A."/>
            <person name="Eisen S."/>
            <person name="Schloemann M."/>
            <person name="Johnson B.D."/>
            <person name="Daniel R."/>
            <person name="Muehling M."/>
        </authorList>
    </citation>
    <scope>NUCLEOTIDE SEQUENCE [LARGE SCALE GENOMIC DNA]</scope>
    <source>
        <strain evidence="15 16">Py-F3</strain>
    </source>
</reference>
<dbReference type="Proteomes" id="UP000032360">
    <property type="component" value="Unassembled WGS sequence"/>
</dbReference>
<comment type="catalytic activity">
    <reaction evidence="12">
        <text>tRNA(Cys) + L-cysteine + ATP = L-cysteinyl-tRNA(Cys) + AMP + diphosphate</text>
        <dbReference type="Rhea" id="RHEA:17773"/>
        <dbReference type="Rhea" id="RHEA-COMP:9661"/>
        <dbReference type="Rhea" id="RHEA-COMP:9679"/>
        <dbReference type="ChEBI" id="CHEBI:30616"/>
        <dbReference type="ChEBI" id="CHEBI:33019"/>
        <dbReference type="ChEBI" id="CHEBI:35235"/>
        <dbReference type="ChEBI" id="CHEBI:78442"/>
        <dbReference type="ChEBI" id="CHEBI:78517"/>
        <dbReference type="ChEBI" id="CHEBI:456215"/>
        <dbReference type="EC" id="6.1.1.16"/>
    </reaction>
</comment>
<dbReference type="GO" id="GO:0006423">
    <property type="term" value="P:cysteinyl-tRNA aminoacylation"/>
    <property type="evidence" value="ECO:0007669"/>
    <property type="project" value="UniProtKB-UniRule"/>
</dbReference>
<dbReference type="PRINTS" id="PR00983">
    <property type="entry name" value="TRNASYNTHCYS"/>
</dbReference>
<accession>A0A0D8HLV6</accession>
<evidence type="ECO:0000256" key="2">
    <source>
        <dbReference type="ARBA" id="ARBA00011245"/>
    </source>
</evidence>
<dbReference type="Gene3D" id="3.40.50.620">
    <property type="entry name" value="HUPs"/>
    <property type="match status" value="1"/>
</dbReference>
<keyword evidence="11" id="KW-0030">Aminoacyl-tRNA synthetase</keyword>
<dbReference type="InterPro" id="IPR024909">
    <property type="entry name" value="Cys-tRNA/MSH_ligase"/>
</dbReference>
<evidence type="ECO:0000256" key="1">
    <source>
        <dbReference type="ARBA" id="ARBA00001947"/>
    </source>
</evidence>
<evidence type="ECO:0000256" key="4">
    <source>
        <dbReference type="ARBA" id="ARBA00014738"/>
    </source>
</evidence>
<organism evidence="15 16">
    <name type="scientific">Acidithrix ferrooxidans</name>
    <dbReference type="NCBI Taxonomy" id="1280514"/>
    <lineage>
        <taxon>Bacteria</taxon>
        <taxon>Bacillati</taxon>
        <taxon>Actinomycetota</taxon>
        <taxon>Acidimicrobiia</taxon>
        <taxon>Acidimicrobiales</taxon>
        <taxon>Acidimicrobiaceae</taxon>
        <taxon>Acidithrix</taxon>
    </lineage>
</organism>
<protein>
    <recommendedName>
        <fullName evidence="4 13">Cysteine--tRNA ligase</fullName>
        <ecNumber evidence="3 13">6.1.1.16</ecNumber>
    </recommendedName>
</protein>
<dbReference type="PANTHER" id="PTHR10890">
    <property type="entry name" value="CYSTEINYL-TRNA SYNTHETASE"/>
    <property type="match status" value="1"/>
</dbReference>
<evidence type="ECO:0000256" key="7">
    <source>
        <dbReference type="ARBA" id="ARBA00022741"/>
    </source>
</evidence>
<dbReference type="CDD" id="cd00672">
    <property type="entry name" value="CysRS_core"/>
    <property type="match status" value="1"/>
</dbReference>
<keyword evidence="7" id="KW-0547">Nucleotide-binding</keyword>
<evidence type="ECO:0000256" key="9">
    <source>
        <dbReference type="ARBA" id="ARBA00022840"/>
    </source>
</evidence>
<evidence type="ECO:0000256" key="3">
    <source>
        <dbReference type="ARBA" id="ARBA00012832"/>
    </source>
</evidence>
<keyword evidence="8" id="KW-0862">Zinc</keyword>
<name>A0A0D8HLV6_9ACTN</name>
<dbReference type="PANTHER" id="PTHR10890:SF3">
    <property type="entry name" value="CYSTEINE--TRNA LIGASE, CYTOPLASMIC"/>
    <property type="match status" value="1"/>
</dbReference>
<evidence type="ECO:0000256" key="12">
    <source>
        <dbReference type="ARBA" id="ARBA00047398"/>
    </source>
</evidence>